<gene>
    <name evidence="3" type="ORF">EZ315_12880</name>
</gene>
<evidence type="ECO:0000256" key="2">
    <source>
        <dbReference type="SAM" id="SignalP"/>
    </source>
</evidence>
<evidence type="ECO:0008006" key="5">
    <source>
        <dbReference type="Google" id="ProtNLM"/>
    </source>
</evidence>
<keyword evidence="2" id="KW-0732">Signal</keyword>
<sequence length="357" mass="39999">MKINRILLTLAGIVAVTSAATAQSFFDDDIYYDASKDKSTPKTTKTIRQTYSTPSTVIVAEYPSADTYTVNGTRRISIDDYNRRGIFAKDSLSNDTTATDFAYTRRIEQFYNPEIVSGSGDQELANIYYMEPERVNIYVNTPSAYWGYDYFYPHFSWYSPYWSFNWRWNSPWYWDSWHDLYWSWNWGWGPAWGPSWGWGHPSWGWGPAWGPSWGWGHPGWGPSHPVNRPNVPGYRPGNNRPAYGNNTSGIINGGRRQQIRNSNSGSYNRPSTNGRRPGVSTNSGNSNRRPNRGVTTRPSYNNNNDGYTRPYNTNGGRSSGFGNYNGGSSRGSSIGSGSYGGGGRSSGAGRSGGRGRH</sequence>
<evidence type="ECO:0000313" key="4">
    <source>
        <dbReference type="Proteomes" id="UP000297635"/>
    </source>
</evidence>
<organism evidence="3 4">
    <name type="scientific">Duncaniella freteri</name>
    <dbReference type="NCBI Taxonomy" id="2530391"/>
    <lineage>
        <taxon>Bacteria</taxon>
        <taxon>Pseudomonadati</taxon>
        <taxon>Bacteroidota</taxon>
        <taxon>Bacteroidia</taxon>
        <taxon>Bacteroidales</taxon>
        <taxon>Muribaculaceae</taxon>
        <taxon>Duncaniella</taxon>
    </lineage>
</organism>
<dbReference type="EMBL" id="SJSA01000002">
    <property type="protein sequence ID" value="TGG36722.1"/>
    <property type="molecule type" value="Genomic_DNA"/>
</dbReference>
<keyword evidence="4" id="KW-1185">Reference proteome</keyword>
<feature type="compositionally biased region" description="Gly residues" evidence="1">
    <location>
        <begin position="337"/>
        <end position="357"/>
    </location>
</feature>
<protein>
    <recommendedName>
        <fullName evidence="5">DUF3300 domain-containing protein</fullName>
    </recommendedName>
</protein>
<accession>A0A4Z0V0T0</accession>
<dbReference type="Proteomes" id="UP000297635">
    <property type="component" value="Unassembled WGS sequence"/>
</dbReference>
<feature type="compositionally biased region" description="Polar residues" evidence="1">
    <location>
        <begin position="259"/>
        <end position="274"/>
    </location>
</feature>
<evidence type="ECO:0000256" key="1">
    <source>
        <dbReference type="SAM" id="MobiDB-lite"/>
    </source>
</evidence>
<dbReference type="RefSeq" id="WP_135472434.1">
    <property type="nucleotide sequence ID" value="NZ_CASJDB010000034.1"/>
</dbReference>
<dbReference type="GeneID" id="82150688"/>
<comment type="caution">
    <text evidence="3">The sequence shown here is derived from an EMBL/GenBank/DDBJ whole genome shotgun (WGS) entry which is preliminary data.</text>
</comment>
<feature type="signal peptide" evidence="2">
    <location>
        <begin position="1"/>
        <end position="22"/>
    </location>
</feature>
<feature type="region of interest" description="Disordered" evidence="1">
    <location>
        <begin position="228"/>
        <end position="357"/>
    </location>
</feature>
<evidence type="ECO:0000313" key="3">
    <source>
        <dbReference type="EMBL" id="TGG36722.1"/>
    </source>
</evidence>
<feature type="compositionally biased region" description="Gly residues" evidence="1">
    <location>
        <begin position="317"/>
        <end position="329"/>
    </location>
</feature>
<name>A0A4Z0V0T0_9BACT</name>
<feature type="compositionally biased region" description="Polar residues" evidence="1">
    <location>
        <begin position="294"/>
        <end position="314"/>
    </location>
</feature>
<reference evidence="3 4" key="1">
    <citation type="submission" date="2019-02" db="EMBL/GenBank/DDBJ databases">
        <title>Isolation and identification of novel species under the genus Muribaculum.</title>
        <authorList>
            <person name="Miyake S."/>
            <person name="Ding Y."/>
            <person name="Low A."/>
            <person name="Soh M."/>
            <person name="Seedorf H."/>
        </authorList>
    </citation>
    <scope>NUCLEOTIDE SEQUENCE [LARGE SCALE GENOMIC DNA]</scope>
    <source>
        <strain evidence="3 4">TLL-A3</strain>
    </source>
</reference>
<feature type="chain" id="PRO_5021504256" description="DUF3300 domain-containing protein" evidence="2">
    <location>
        <begin position="23"/>
        <end position="357"/>
    </location>
</feature>
<dbReference type="AlphaFoldDB" id="A0A4Z0V0T0"/>
<proteinExistence type="predicted"/>